<sequence length="250" mass="29280">MIKSFSYHIILRWVQEEEECVKENNGNALKFIILDMTSITTIDTSGLENLGELRNILEKRSLQFVLVNSIGNMMEKLHMLKILDTFGFKVVYLTFTCMKTSEHTMLRQQTMCQRCRARLPQRVTGRMRIAWWYRGHEKVWSHVFEFFYLFFGSEILRLLLVLQVSCYGFYGDKRLIVDSVLCRTEWDLLLNIPISISANPESPYVFIWGCDPLEFSVKSAFCRLISLVQHDFIPNSTTTKSLNYVSKVNI</sequence>
<evidence type="ECO:0000313" key="2">
    <source>
        <dbReference type="EMBL" id="CAI8593670.1"/>
    </source>
</evidence>
<keyword evidence="3" id="KW-1185">Reference proteome</keyword>
<dbReference type="PROSITE" id="PS50801">
    <property type="entry name" value="STAS"/>
    <property type="match status" value="1"/>
</dbReference>
<dbReference type="InterPro" id="IPR002645">
    <property type="entry name" value="STAS_dom"/>
</dbReference>
<evidence type="ECO:0000259" key="1">
    <source>
        <dbReference type="PROSITE" id="PS50801"/>
    </source>
</evidence>
<dbReference type="Pfam" id="PF01740">
    <property type="entry name" value="STAS"/>
    <property type="match status" value="1"/>
</dbReference>
<proteinExistence type="predicted"/>
<organism evidence="2 3">
    <name type="scientific">Vicia faba</name>
    <name type="common">Broad bean</name>
    <name type="synonym">Faba vulgaris</name>
    <dbReference type="NCBI Taxonomy" id="3906"/>
    <lineage>
        <taxon>Eukaryota</taxon>
        <taxon>Viridiplantae</taxon>
        <taxon>Streptophyta</taxon>
        <taxon>Embryophyta</taxon>
        <taxon>Tracheophyta</taxon>
        <taxon>Spermatophyta</taxon>
        <taxon>Magnoliopsida</taxon>
        <taxon>eudicotyledons</taxon>
        <taxon>Gunneridae</taxon>
        <taxon>Pentapetalae</taxon>
        <taxon>rosids</taxon>
        <taxon>fabids</taxon>
        <taxon>Fabales</taxon>
        <taxon>Fabaceae</taxon>
        <taxon>Papilionoideae</taxon>
        <taxon>50 kb inversion clade</taxon>
        <taxon>NPAAA clade</taxon>
        <taxon>Hologalegina</taxon>
        <taxon>IRL clade</taxon>
        <taxon>Fabeae</taxon>
        <taxon>Vicia</taxon>
    </lineage>
</organism>
<dbReference type="EMBL" id="OX451735">
    <property type="protein sequence ID" value="CAI8593670.1"/>
    <property type="molecule type" value="Genomic_DNA"/>
</dbReference>
<evidence type="ECO:0000313" key="3">
    <source>
        <dbReference type="Proteomes" id="UP001157006"/>
    </source>
</evidence>
<dbReference type="InterPro" id="IPR036513">
    <property type="entry name" value="STAS_dom_sf"/>
</dbReference>
<feature type="domain" description="STAS" evidence="1">
    <location>
        <begin position="1"/>
        <end position="88"/>
    </location>
</feature>
<protein>
    <recommendedName>
        <fullName evidence="1">STAS domain-containing protein</fullName>
    </recommendedName>
</protein>
<name>A0AAV0ZB84_VICFA</name>
<dbReference type="SUPFAM" id="SSF52091">
    <property type="entry name" value="SpoIIaa-like"/>
    <property type="match status" value="1"/>
</dbReference>
<accession>A0AAV0ZB84</accession>
<dbReference type="Gene3D" id="3.30.750.24">
    <property type="entry name" value="STAS domain"/>
    <property type="match status" value="1"/>
</dbReference>
<reference evidence="2 3" key="1">
    <citation type="submission" date="2023-01" db="EMBL/GenBank/DDBJ databases">
        <authorList>
            <person name="Kreplak J."/>
        </authorList>
    </citation>
    <scope>NUCLEOTIDE SEQUENCE [LARGE SCALE GENOMIC DNA]</scope>
</reference>
<dbReference type="CDD" id="cd07042">
    <property type="entry name" value="STAS_SulP_like_sulfate_transporter"/>
    <property type="match status" value="1"/>
</dbReference>
<gene>
    <name evidence="2" type="ORF">VFH_I103240</name>
</gene>
<dbReference type="AlphaFoldDB" id="A0AAV0ZB84"/>
<dbReference type="Proteomes" id="UP001157006">
    <property type="component" value="Chromosome 1S"/>
</dbReference>